<name>A0AA47E5Y8_9GAMM</name>
<proteinExistence type="predicted"/>
<protein>
    <submittedName>
        <fullName evidence="1">Uncharacterized protein</fullName>
    </submittedName>
</protein>
<sequence>MKLGVSAKSSARALVHKAYRARGHRFNNLWLVYSPKTDRDWLLNSDLQYIYWLHFLESDSTVGGFEILERQTATPDFLVHYRDGSSEVHFVKSSNIDTPDSYLVDGNYFPCKSFNYERVEAVAIEALRWAKPLGFAASIRGEEYISLMNAVAFYFHRVRIGTVGEVVSHLGEYDRTEVVGVIVRHYARGLIKISLENHPFSLNTIWETVV</sequence>
<organism evidence="1 2">
    <name type="scientific">Stutzerimonas frequens</name>
    <dbReference type="NCBI Taxonomy" id="2968969"/>
    <lineage>
        <taxon>Bacteria</taxon>
        <taxon>Pseudomonadati</taxon>
        <taxon>Pseudomonadota</taxon>
        <taxon>Gammaproteobacteria</taxon>
        <taxon>Pseudomonadales</taxon>
        <taxon>Pseudomonadaceae</taxon>
        <taxon>Stutzerimonas</taxon>
    </lineage>
</organism>
<dbReference type="EMBL" id="CP113257">
    <property type="protein sequence ID" value="WAE54783.1"/>
    <property type="molecule type" value="Genomic_DNA"/>
</dbReference>
<dbReference type="Proteomes" id="UP001164632">
    <property type="component" value="Chromosome"/>
</dbReference>
<dbReference type="RefSeq" id="WP_267932843.1">
    <property type="nucleotide sequence ID" value="NZ_CP113257.1"/>
</dbReference>
<evidence type="ECO:0000313" key="1">
    <source>
        <dbReference type="EMBL" id="WAE54783.1"/>
    </source>
</evidence>
<accession>A0AA47E5Y8</accession>
<dbReference type="AlphaFoldDB" id="A0AA47E5Y8"/>
<gene>
    <name evidence="1" type="ORF">OSV15_11745</name>
</gene>
<evidence type="ECO:0000313" key="2">
    <source>
        <dbReference type="Proteomes" id="UP001164632"/>
    </source>
</evidence>
<reference evidence="1" key="1">
    <citation type="submission" date="2022-11" db="EMBL/GenBank/DDBJ databases">
        <title>Genomic of Pseudomonas TF18.</title>
        <authorList>
            <person name="Liu T."/>
        </authorList>
    </citation>
    <scope>NUCLEOTIDE SEQUENCE</scope>
    <source>
        <strain evidence="1">TF18</strain>
    </source>
</reference>